<name>A0A4D7Z344_AGRTU</name>
<gene>
    <name evidence="1" type="ORF">CFBP7129_25300</name>
</gene>
<evidence type="ECO:0000313" key="2">
    <source>
        <dbReference type="Proteomes" id="UP000298649"/>
    </source>
</evidence>
<dbReference type="Gene3D" id="1.10.790.20">
    <property type="entry name" value="Domain of unknown function DUF1476"/>
    <property type="match status" value="1"/>
</dbReference>
<dbReference type="RefSeq" id="WP_137005835.1">
    <property type="nucleotide sequence ID" value="NZ_CP039923.1"/>
</dbReference>
<dbReference type="Proteomes" id="UP000298649">
    <property type="component" value="Chromosome linear"/>
</dbReference>
<dbReference type="AlphaFoldDB" id="A0A4D7Z344"/>
<evidence type="ECO:0000313" key="1">
    <source>
        <dbReference type="EMBL" id="QCL97419.1"/>
    </source>
</evidence>
<sequence length="105" mass="12317">MTIYDEREKMAEQQYVMQIEKPFRVRARRDRLLANWMATLLGRDIERCLEEIIETDFSRGEEGILKKLEHDIGVLGLSDAHNLIREKMHKYLADAVREVEGSIGQ</sequence>
<proteinExistence type="predicted"/>
<dbReference type="EMBL" id="CP039923">
    <property type="protein sequence ID" value="QCL97419.1"/>
    <property type="molecule type" value="Genomic_DNA"/>
</dbReference>
<dbReference type="Pfam" id="PF07345">
    <property type="entry name" value="ATPaseInh_sub_z"/>
    <property type="match status" value="1"/>
</dbReference>
<dbReference type="InterPro" id="IPR009945">
    <property type="entry name" value="ATPase_inh_sub_z"/>
</dbReference>
<dbReference type="InterPro" id="IPR038293">
    <property type="entry name" value="ATPase_inh_sub_z_sf"/>
</dbReference>
<protein>
    <submittedName>
        <fullName evidence="1">DUF1476 family protein</fullName>
    </submittedName>
</protein>
<reference evidence="1 2" key="1">
    <citation type="submission" date="2019-04" db="EMBL/GenBank/DDBJ databases">
        <title>Complete genome sequence of Agrobacterium tumefaciens CFBP7129.</title>
        <authorList>
            <person name="Haryono M."/>
            <person name="Lin Y.-C."/>
            <person name="Lai E.-M."/>
            <person name="Kuo C.-H."/>
        </authorList>
    </citation>
    <scope>NUCLEOTIDE SEQUENCE [LARGE SCALE GENOMIC DNA]</scope>
    <source>
        <strain evidence="1 2">CFBP7129</strain>
    </source>
</reference>
<accession>A0A4D7Z344</accession>
<organism evidence="1 2">
    <name type="scientific">Agrobacterium tumefaciens</name>
    <dbReference type="NCBI Taxonomy" id="358"/>
    <lineage>
        <taxon>Bacteria</taxon>
        <taxon>Pseudomonadati</taxon>
        <taxon>Pseudomonadota</taxon>
        <taxon>Alphaproteobacteria</taxon>
        <taxon>Hyphomicrobiales</taxon>
        <taxon>Rhizobiaceae</taxon>
        <taxon>Rhizobium/Agrobacterium group</taxon>
        <taxon>Agrobacterium</taxon>
        <taxon>Agrobacterium tumefaciens complex</taxon>
    </lineage>
</organism>